<accession>D2QRN7</accession>
<dbReference type="KEGG" id="sli:Slin_4964"/>
<evidence type="ECO:0000313" key="1">
    <source>
        <dbReference type="EMBL" id="ADB40942.1"/>
    </source>
</evidence>
<protein>
    <submittedName>
        <fullName evidence="1">Uncharacterized protein</fullName>
    </submittedName>
</protein>
<name>D2QRN7_SPILD</name>
<dbReference type="RefSeq" id="WP_012929443.1">
    <property type="nucleotide sequence ID" value="NC_013730.1"/>
</dbReference>
<evidence type="ECO:0000313" key="2">
    <source>
        <dbReference type="Proteomes" id="UP000002028"/>
    </source>
</evidence>
<proteinExistence type="predicted"/>
<keyword evidence="2" id="KW-1185">Reference proteome</keyword>
<sequence>MKNRPPNFHPFPSAHWLRAGRWCIAGLYFSLFIFHSSLTKGQTREQLTGTWIGVHTELDTTITCALPTYIRLSADSTYQLGLVDGSAKSIQSTWAIEGERVRLDTIHFAPRLVTVQDDLLRIGSTFPMVFRRFTDVPVDSVSTYQQLSGHVWQSNNLTVSLYANGQVSLENLHTNERTAHFWRLATFERSVFLVIFGNQHNREGGYKPLWQITGLLPKQMQAIGWNGCSVATETFRLVRNLSPNETCQPAGFQTCSTCFQPLWNTIPLSHTSRQYELNKLLSNYYQPVSQKEQSGLLTIKFVVNCAGQVGLFDVKGFGDDYCPKAFTSQLTDQLLSICRNHIAIRSFLQPGKDPDQLTHDTAVSLTFRLKDGHITDILP</sequence>
<dbReference type="AlphaFoldDB" id="D2QRN7"/>
<organism evidence="1 2">
    <name type="scientific">Spirosoma linguale (strain ATCC 33905 / DSM 74 / LMG 10896 / Claus 1)</name>
    <dbReference type="NCBI Taxonomy" id="504472"/>
    <lineage>
        <taxon>Bacteria</taxon>
        <taxon>Pseudomonadati</taxon>
        <taxon>Bacteroidota</taxon>
        <taxon>Cytophagia</taxon>
        <taxon>Cytophagales</taxon>
        <taxon>Cytophagaceae</taxon>
        <taxon>Spirosoma</taxon>
    </lineage>
</organism>
<gene>
    <name evidence="1" type="ordered locus">Slin_4964</name>
</gene>
<dbReference type="eggNOG" id="ENOG5033MHN">
    <property type="taxonomic scope" value="Bacteria"/>
</dbReference>
<dbReference type="EMBL" id="CP001769">
    <property type="protein sequence ID" value="ADB40942.1"/>
    <property type="molecule type" value="Genomic_DNA"/>
</dbReference>
<dbReference type="Proteomes" id="UP000002028">
    <property type="component" value="Chromosome"/>
</dbReference>
<reference evidence="1 2" key="1">
    <citation type="journal article" date="2010" name="Stand. Genomic Sci.">
        <title>Complete genome sequence of Spirosoma linguale type strain (1).</title>
        <authorList>
            <person name="Lail K."/>
            <person name="Sikorski J."/>
            <person name="Saunders E."/>
            <person name="Lapidus A."/>
            <person name="Glavina Del Rio T."/>
            <person name="Copeland A."/>
            <person name="Tice H."/>
            <person name="Cheng J.-F."/>
            <person name="Lucas S."/>
            <person name="Nolan M."/>
            <person name="Bruce D."/>
            <person name="Goodwin L."/>
            <person name="Pitluck S."/>
            <person name="Ivanova N."/>
            <person name="Mavromatis K."/>
            <person name="Ovchinnikova G."/>
            <person name="Pati A."/>
            <person name="Chen A."/>
            <person name="Palaniappan K."/>
            <person name="Land M."/>
            <person name="Hauser L."/>
            <person name="Chang Y.-J."/>
            <person name="Jeffries C.D."/>
            <person name="Chain P."/>
            <person name="Brettin T."/>
            <person name="Detter J.C."/>
            <person name="Schuetze A."/>
            <person name="Rohde M."/>
            <person name="Tindall B.J."/>
            <person name="Goeker M."/>
            <person name="Bristow J."/>
            <person name="Eisen J.A."/>
            <person name="Markowitz V."/>
            <person name="Hugenholtz P."/>
            <person name="Kyrpides N.C."/>
            <person name="Klenk H.-P."/>
            <person name="Chen F."/>
        </authorList>
    </citation>
    <scope>NUCLEOTIDE SEQUENCE [LARGE SCALE GENOMIC DNA]</scope>
    <source>
        <strain evidence="2">ATCC 33905 / DSM 74 / LMG 10896 / Claus 1</strain>
    </source>
</reference>
<dbReference type="HOGENOM" id="CLU_729380_0_0_10"/>
<dbReference type="STRING" id="504472.Slin_4964"/>